<comment type="caution">
    <text evidence="1">The sequence shown here is derived from an EMBL/GenBank/DDBJ whole genome shotgun (WGS) entry which is preliminary data.</text>
</comment>
<name>A0ABT3YLY6_9HYPH</name>
<reference evidence="1" key="1">
    <citation type="submission" date="2022-10" db="EMBL/GenBank/DDBJ databases">
        <title>Hoeflea sp. J2-29, isolated from marine algae.</title>
        <authorList>
            <person name="Kristyanto S."/>
            <person name="Kim J.M."/>
            <person name="Jeon C.O."/>
        </authorList>
    </citation>
    <scope>NUCLEOTIDE SEQUENCE</scope>
    <source>
        <strain evidence="1">J2-29</strain>
    </source>
</reference>
<sequence>MKYSPGDIVEIETGKGLAYVQVTHNHSSYPEVVRALRGTHASRPDDLQALARSQTDFSAMIALASAVEAGRITGSRIGSAAIPEEDAKFPTFRMPIRDKQGGIAYWWLWDGQGLSYETELTPEAEQFPMREVMAAETLLRRLAR</sequence>
<dbReference type="RefSeq" id="WP_267614751.1">
    <property type="nucleotide sequence ID" value="NZ_JAOVZQ010000001.1"/>
</dbReference>
<gene>
    <name evidence="1" type="ORF">OEG82_23320</name>
</gene>
<evidence type="ECO:0000313" key="2">
    <source>
        <dbReference type="Proteomes" id="UP001081283"/>
    </source>
</evidence>
<evidence type="ECO:0000313" key="1">
    <source>
        <dbReference type="EMBL" id="MCY0096916.1"/>
    </source>
</evidence>
<dbReference type="EMBL" id="JAOVZQ010000001">
    <property type="protein sequence ID" value="MCY0096916.1"/>
    <property type="molecule type" value="Genomic_DNA"/>
</dbReference>
<dbReference type="Proteomes" id="UP001081283">
    <property type="component" value="Unassembled WGS sequence"/>
</dbReference>
<organism evidence="1 2">
    <name type="scientific">Hoeflea ulvae</name>
    <dbReference type="NCBI Taxonomy" id="2983764"/>
    <lineage>
        <taxon>Bacteria</taxon>
        <taxon>Pseudomonadati</taxon>
        <taxon>Pseudomonadota</taxon>
        <taxon>Alphaproteobacteria</taxon>
        <taxon>Hyphomicrobiales</taxon>
        <taxon>Rhizobiaceae</taxon>
        <taxon>Hoeflea</taxon>
    </lineage>
</organism>
<accession>A0ABT3YLY6</accession>
<protein>
    <submittedName>
        <fullName evidence="1">Uncharacterized protein</fullName>
    </submittedName>
</protein>
<keyword evidence="2" id="KW-1185">Reference proteome</keyword>
<proteinExistence type="predicted"/>